<gene>
    <name evidence="21" type="ORF">BVRB_030970</name>
</gene>
<comment type="catalytic activity">
    <reaction evidence="16">
        <text>(2E)-tetradecenoyl-CoA + NADPH + H(+) = tetradecanoyl-CoA + NADP(+)</text>
        <dbReference type="Rhea" id="RHEA:44968"/>
        <dbReference type="ChEBI" id="CHEBI:15378"/>
        <dbReference type="ChEBI" id="CHEBI:57385"/>
        <dbReference type="ChEBI" id="CHEBI:57783"/>
        <dbReference type="ChEBI" id="CHEBI:58349"/>
        <dbReference type="ChEBI" id="CHEBI:61405"/>
    </reaction>
    <physiologicalReaction direction="left-to-right" evidence="16">
        <dbReference type="Rhea" id="RHEA:44969"/>
    </physiologicalReaction>
</comment>
<keyword evidence="3" id="KW-0444">Lipid biosynthesis</keyword>
<evidence type="ECO:0000256" key="11">
    <source>
        <dbReference type="ARBA" id="ARBA00037124"/>
    </source>
</evidence>
<dbReference type="SUPFAM" id="SSF51735">
    <property type="entry name" value="NAD(P)-binding Rossmann-fold domains"/>
    <property type="match status" value="1"/>
</dbReference>
<dbReference type="InterPro" id="IPR052388">
    <property type="entry name" value="Peroxisomal_t2-enoyl-CoA_red"/>
</dbReference>
<dbReference type="Gramene" id="KMS93488">
    <property type="protein sequence ID" value="KMS93488"/>
    <property type="gene ID" value="BVRB_030970"/>
</dbReference>
<dbReference type="OrthoDB" id="1720482at2759"/>
<keyword evidence="5" id="KW-0276">Fatty acid metabolism</keyword>
<name>A0A0J8B0N9_BETVV</name>
<evidence type="ECO:0000256" key="5">
    <source>
        <dbReference type="ARBA" id="ARBA00022832"/>
    </source>
</evidence>
<keyword evidence="22" id="KW-1185">Reference proteome</keyword>
<dbReference type="Proteomes" id="UP000035740">
    <property type="component" value="Unassembled WGS sequence"/>
</dbReference>
<sequence length="88" mass="9309">DTVGFHKLGGKFGDQITATWRKRIALRRMGNSDEIANAALFLASEASSYITGSTITVDGGSWFFGGGLVAEQVMKIARNANGALKSSL</sequence>
<dbReference type="EC" id="1.3.1.38" evidence="13"/>
<evidence type="ECO:0000256" key="12">
    <source>
        <dbReference type="ARBA" id="ARBA00038622"/>
    </source>
</evidence>
<keyword evidence="10" id="KW-0275">Fatty acid biosynthesis</keyword>
<dbReference type="InterPro" id="IPR036291">
    <property type="entry name" value="NAD(P)-bd_dom_sf"/>
</dbReference>
<evidence type="ECO:0000313" key="21">
    <source>
        <dbReference type="EMBL" id="KMS93488.1"/>
    </source>
</evidence>
<comment type="catalytic activity">
    <reaction evidence="20">
        <text>(2E)-octenoyl-CoA + NADPH + H(+) = octanoyl-CoA + NADP(+)</text>
        <dbReference type="Rhea" id="RHEA:44952"/>
        <dbReference type="ChEBI" id="CHEBI:15378"/>
        <dbReference type="ChEBI" id="CHEBI:57386"/>
        <dbReference type="ChEBI" id="CHEBI:57783"/>
        <dbReference type="ChEBI" id="CHEBI:58349"/>
        <dbReference type="ChEBI" id="CHEBI:62242"/>
    </reaction>
    <physiologicalReaction direction="left-to-right" evidence="20">
        <dbReference type="Rhea" id="RHEA:44953"/>
    </physiologicalReaction>
</comment>
<dbReference type="Gene3D" id="3.40.50.720">
    <property type="entry name" value="NAD(P)-binding Rossmann-like Domain"/>
    <property type="match status" value="1"/>
</dbReference>
<protein>
    <recommendedName>
        <fullName evidence="14">Peroxisomal trans-2-enoyl-CoA reductase</fullName>
        <ecNumber evidence="13">1.3.1.38</ecNumber>
    </recommendedName>
</protein>
<dbReference type="GO" id="GO:0019166">
    <property type="term" value="F:trans-2-enoyl-CoA reductase (NADPH) activity"/>
    <property type="evidence" value="ECO:0007669"/>
    <property type="project" value="UniProtKB-EC"/>
</dbReference>
<keyword evidence="4" id="KW-0597">Phosphoprotein</keyword>
<comment type="subunit">
    <text evidence="12">Interacts with PEX5, probably required to target it into peroxisomes.</text>
</comment>
<evidence type="ECO:0000256" key="13">
    <source>
        <dbReference type="ARBA" id="ARBA00038849"/>
    </source>
</evidence>
<evidence type="ECO:0000256" key="6">
    <source>
        <dbReference type="ARBA" id="ARBA00022857"/>
    </source>
</evidence>
<evidence type="ECO:0000256" key="19">
    <source>
        <dbReference type="ARBA" id="ARBA00049386"/>
    </source>
</evidence>
<comment type="catalytic activity">
    <reaction evidence="17">
        <text>(2E)-hexenoyl-CoA + NADPH + H(+) = hexanoyl-CoA + NADP(+)</text>
        <dbReference type="Rhea" id="RHEA:44956"/>
        <dbReference type="ChEBI" id="CHEBI:15378"/>
        <dbReference type="ChEBI" id="CHEBI:57783"/>
        <dbReference type="ChEBI" id="CHEBI:58349"/>
        <dbReference type="ChEBI" id="CHEBI:62077"/>
        <dbReference type="ChEBI" id="CHEBI:62620"/>
    </reaction>
    <physiologicalReaction direction="left-to-right" evidence="17">
        <dbReference type="Rhea" id="RHEA:44957"/>
    </physiologicalReaction>
</comment>
<dbReference type="InterPro" id="IPR002347">
    <property type="entry name" value="SDR_fam"/>
</dbReference>
<reference evidence="21 22" key="1">
    <citation type="journal article" date="2014" name="Nature">
        <title>The genome of the recently domesticated crop plant sugar beet (Beta vulgaris).</title>
        <authorList>
            <person name="Dohm J.C."/>
            <person name="Minoche A.E."/>
            <person name="Holtgrawe D."/>
            <person name="Capella-Gutierrez S."/>
            <person name="Zakrzewski F."/>
            <person name="Tafer H."/>
            <person name="Rupp O."/>
            <person name="Sorensen T.R."/>
            <person name="Stracke R."/>
            <person name="Reinhardt R."/>
            <person name="Goesmann A."/>
            <person name="Kraft T."/>
            <person name="Schulz B."/>
            <person name="Stadler P.F."/>
            <person name="Schmidt T."/>
            <person name="Gabaldon T."/>
            <person name="Lehrach H."/>
            <person name="Weisshaar B."/>
            <person name="Himmelbauer H."/>
        </authorList>
    </citation>
    <scope>NUCLEOTIDE SEQUENCE [LARGE SCALE GENOMIC DNA]</scope>
    <source>
        <tissue evidence="21">Taproot</tissue>
    </source>
</reference>
<comment type="catalytic activity">
    <reaction evidence="19">
        <text>(2E)-decenoyl-CoA + NADPH + H(+) = decanoyl-CoA + NADP(+)</text>
        <dbReference type="Rhea" id="RHEA:44960"/>
        <dbReference type="ChEBI" id="CHEBI:15378"/>
        <dbReference type="ChEBI" id="CHEBI:57783"/>
        <dbReference type="ChEBI" id="CHEBI:58349"/>
        <dbReference type="ChEBI" id="CHEBI:61406"/>
        <dbReference type="ChEBI" id="CHEBI:61430"/>
    </reaction>
    <physiologicalReaction direction="left-to-right" evidence="19">
        <dbReference type="Rhea" id="RHEA:44961"/>
    </physiologicalReaction>
</comment>
<keyword evidence="6" id="KW-0521">NADP</keyword>
<dbReference type="GO" id="GO:0006633">
    <property type="term" value="P:fatty acid biosynthetic process"/>
    <property type="evidence" value="ECO:0007669"/>
    <property type="project" value="UniProtKB-KW"/>
</dbReference>
<evidence type="ECO:0000256" key="20">
    <source>
        <dbReference type="ARBA" id="ARBA00049559"/>
    </source>
</evidence>
<dbReference type="AlphaFoldDB" id="A0A0J8B0N9"/>
<evidence type="ECO:0000256" key="3">
    <source>
        <dbReference type="ARBA" id="ARBA00022516"/>
    </source>
</evidence>
<dbReference type="PANTHER" id="PTHR24317:SF7">
    <property type="entry name" value="PEROXISOMAL TRANS-2-ENOYL-COA REDUCTASE"/>
    <property type="match status" value="1"/>
</dbReference>
<evidence type="ECO:0000256" key="14">
    <source>
        <dbReference type="ARBA" id="ARBA00041063"/>
    </source>
</evidence>
<evidence type="ECO:0000256" key="8">
    <source>
        <dbReference type="ARBA" id="ARBA00023098"/>
    </source>
</evidence>
<organism evidence="21 22">
    <name type="scientific">Beta vulgaris subsp. vulgaris</name>
    <name type="common">Beet</name>
    <dbReference type="NCBI Taxonomy" id="3555"/>
    <lineage>
        <taxon>Eukaryota</taxon>
        <taxon>Viridiplantae</taxon>
        <taxon>Streptophyta</taxon>
        <taxon>Embryophyta</taxon>
        <taxon>Tracheophyta</taxon>
        <taxon>Spermatophyta</taxon>
        <taxon>Magnoliopsida</taxon>
        <taxon>eudicotyledons</taxon>
        <taxon>Gunneridae</taxon>
        <taxon>Pentapetalae</taxon>
        <taxon>Caryophyllales</taxon>
        <taxon>Chenopodiaceae</taxon>
        <taxon>Betoideae</taxon>
        <taxon>Beta</taxon>
    </lineage>
</organism>
<comment type="pathway">
    <text evidence="2">Lipid metabolism.</text>
</comment>
<evidence type="ECO:0000256" key="4">
    <source>
        <dbReference type="ARBA" id="ARBA00022553"/>
    </source>
</evidence>
<evidence type="ECO:0000313" key="22">
    <source>
        <dbReference type="Proteomes" id="UP000035740"/>
    </source>
</evidence>
<feature type="non-terminal residue" evidence="21">
    <location>
        <position position="1"/>
    </location>
</feature>
<comment type="catalytic activity">
    <reaction evidence="15">
        <text>(2E)-dodecenoyl-CoA + NADPH + H(+) = dodecanoyl-CoA + NADP(+)</text>
        <dbReference type="Rhea" id="RHEA:44964"/>
        <dbReference type="ChEBI" id="CHEBI:15378"/>
        <dbReference type="ChEBI" id="CHEBI:57330"/>
        <dbReference type="ChEBI" id="CHEBI:57375"/>
        <dbReference type="ChEBI" id="CHEBI:57783"/>
        <dbReference type="ChEBI" id="CHEBI:58349"/>
    </reaction>
    <physiologicalReaction direction="left-to-right" evidence="15">
        <dbReference type="Rhea" id="RHEA:44965"/>
    </physiologicalReaction>
</comment>
<evidence type="ECO:0000256" key="7">
    <source>
        <dbReference type="ARBA" id="ARBA00023002"/>
    </source>
</evidence>
<dbReference type="GO" id="GO:0005777">
    <property type="term" value="C:peroxisome"/>
    <property type="evidence" value="ECO:0007669"/>
    <property type="project" value="UniProtKB-SubCell"/>
</dbReference>
<dbReference type="PANTHER" id="PTHR24317">
    <property type="entry name" value="PEROXISOMAL TRANS-2-ENOYL-COA REDUCTASE"/>
    <property type="match status" value="1"/>
</dbReference>
<dbReference type="EMBL" id="KQ102197">
    <property type="protein sequence ID" value="KMS93488.1"/>
    <property type="molecule type" value="Genomic_DNA"/>
</dbReference>
<comment type="subcellular location">
    <subcellularLocation>
        <location evidence="1">Peroxisome</location>
    </subcellularLocation>
</comment>
<keyword evidence="8" id="KW-0443">Lipid metabolism</keyword>
<comment type="catalytic activity">
    <reaction evidence="18">
        <text>a (2E)-enoyl-CoA + NADPH + H(+) = a 2,3-saturated acyl-CoA + NADP(+)</text>
        <dbReference type="Rhea" id="RHEA:33763"/>
        <dbReference type="ChEBI" id="CHEBI:15378"/>
        <dbReference type="ChEBI" id="CHEBI:57783"/>
        <dbReference type="ChEBI" id="CHEBI:58349"/>
        <dbReference type="ChEBI" id="CHEBI:58856"/>
        <dbReference type="ChEBI" id="CHEBI:65111"/>
        <dbReference type="EC" id="1.3.1.38"/>
    </reaction>
    <physiologicalReaction direction="left-to-right" evidence="18">
        <dbReference type="Rhea" id="RHEA:33764"/>
    </physiologicalReaction>
</comment>
<evidence type="ECO:0000256" key="9">
    <source>
        <dbReference type="ARBA" id="ARBA00023140"/>
    </source>
</evidence>
<comment type="function">
    <text evidence="11">Participates in chain elongation of fatty acids. Catalyzes the reduction of trans-2-enoyl-CoAs of varying chain lengths from 6:1 to 16:1, having maximum activity with 10:1 CoA. Has no 2,4-dienoyl-CoA reductase activity.</text>
</comment>
<evidence type="ECO:0000256" key="15">
    <source>
        <dbReference type="ARBA" id="ARBA00047570"/>
    </source>
</evidence>
<evidence type="ECO:0000256" key="18">
    <source>
        <dbReference type="ARBA" id="ARBA00049251"/>
    </source>
</evidence>
<proteinExistence type="predicted"/>
<evidence type="ECO:0000256" key="10">
    <source>
        <dbReference type="ARBA" id="ARBA00023160"/>
    </source>
</evidence>
<dbReference type="Pfam" id="PF13561">
    <property type="entry name" value="adh_short_C2"/>
    <property type="match status" value="1"/>
</dbReference>
<keyword evidence="7" id="KW-0560">Oxidoreductase</keyword>
<accession>A0A0J8B0N9</accession>
<evidence type="ECO:0000256" key="17">
    <source>
        <dbReference type="ARBA" id="ARBA00049108"/>
    </source>
</evidence>
<keyword evidence="9" id="KW-0576">Peroxisome</keyword>
<evidence type="ECO:0000256" key="2">
    <source>
        <dbReference type="ARBA" id="ARBA00005189"/>
    </source>
</evidence>
<evidence type="ECO:0000256" key="1">
    <source>
        <dbReference type="ARBA" id="ARBA00004275"/>
    </source>
</evidence>
<evidence type="ECO:0000256" key="16">
    <source>
        <dbReference type="ARBA" id="ARBA00048686"/>
    </source>
</evidence>